<evidence type="ECO:0000313" key="2">
    <source>
        <dbReference type="EMBL" id="KAF6470671.1"/>
    </source>
</evidence>
<comment type="caution">
    <text evidence="2">The sequence shown here is derived from an EMBL/GenBank/DDBJ whole genome shotgun (WGS) entry which is preliminary data.</text>
</comment>
<dbReference type="EMBL" id="JACASF010000006">
    <property type="protein sequence ID" value="KAF6470671.1"/>
    <property type="molecule type" value="Genomic_DNA"/>
</dbReference>
<dbReference type="GO" id="GO:0050873">
    <property type="term" value="P:brown fat cell differentiation"/>
    <property type="evidence" value="ECO:0007669"/>
    <property type="project" value="TreeGrafter"/>
</dbReference>
<gene>
    <name evidence="2" type="ORF">HJG59_000393</name>
</gene>
<dbReference type="GO" id="GO:0050872">
    <property type="term" value="P:white fat cell differentiation"/>
    <property type="evidence" value="ECO:0007669"/>
    <property type="project" value="TreeGrafter"/>
</dbReference>
<dbReference type="GO" id="GO:0005634">
    <property type="term" value="C:nucleus"/>
    <property type="evidence" value="ECO:0007669"/>
    <property type="project" value="TreeGrafter"/>
</dbReference>
<name>A0A7J8HF67_MOLMO</name>
<keyword evidence="1" id="KW-0812">Transmembrane</keyword>
<dbReference type="Proteomes" id="UP000550707">
    <property type="component" value="Unassembled WGS sequence"/>
</dbReference>
<reference evidence="2 3" key="1">
    <citation type="journal article" date="2020" name="Nature">
        <title>Six reference-quality genomes reveal evolution of bat adaptations.</title>
        <authorList>
            <person name="Jebb D."/>
            <person name="Huang Z."/>
            <person name="Pippel M."/>
            <person name="Hughes G.M."/>
            <person name="Lavrichenko K."/>
            <person name="Devanna P."/>
            <person name="Winkler S."/>
            <person name="Jermiin L.S."/>
            <person name="Skirmuntt E.C."/>
            <person name="Katzourakis A."/>
            <person name="Burkitt-Gray L."/>
            <person name="Ray D.A."/>
            <person name="Sullivan K.A.M."/>
            <person name="Roscito J.G."/>
            <person name="Kirilenko B.M."/>
            <person name="Davalos L.M."/>
            <person name="Corthals A.P."/>
            <person name="Power M.L."/>
            <person name="Jones G."/>
            <person name="Ransome R.D."/>
            <person name="Dechmann D.K.N."/>
            <person name="Locatelli A.G."/>
            <person name="Puechmaille S.J."/>
            <person name="Fedrigo O."/>
            <person name="Jarvis E.D."/>
            <person name="Hiller M."/>
            <person name="Vernes S.C."/>
            <person name="Myers E.W."/>
            <person name="Teeling E.C."/>
        </authorList>
    </citation>
    <scope>NUCLEOTIDE SEQUENCE [LARGE SCALE GENOMIC DNA]</scope>
    <source>
        <strain evidence="2">MMolMol1</strain>
        <tissue evidence="2">Muscle</tissue>
    </source>
</reference>
<feature type="transmembrane region" description="Helical" evidence="1">
    <location>
        <begin position="12"/>
        <end position="36"/>
    </location>
</feature>
<sequence length="81" mass="9463">MKYPLVPLVNDLTFSFLAFWLGLPVALLLSLLIVWFRFLLSQDSEENDSDLCFDWELWSKGPAEFQCEKTHHSQEEEMPGL</sequence>
<dbReference type="GO" id="GO:0005737">
    <property type="term" value="C:cytoplasm"/>
    <property type="evidence" value="ECO:0007669"/>
    <property type="project" value="TreeGrafter"/>
</dbReference>
<keyword evidence="1" id="KW-0472">Membrane</keyword>
<dbReference type="OrthoDB" id="9426851at2759"/>
<keyword evidence="3" id="KW-1185">Reference proteome</keyword>
<evidence type="ECO:0000313" key="3">
    <source>
        <dbReference type="Proteomes" id="UP000550707"/>
    </source>
</evidence>
<dbReference type="PANTHER" id="PTHR38499">
    <property type="entry name" value="ADIPOGENIN"/>
    <property type="match status" value="1"/>
</dbReference>
<dbReference type="InParanoid" id="A0A7J8HF67"/>
<dbReference type="InterPro" id="IPR027938">
    <property type="entry name" value="Adipogenin"/>
</dbReference>
<proteinExistence type="predicted"/>
<organism evidence="2 3">
    <name type="scientific">Molossus molossus</name>
    <name type="common">Pallas' mastiff bat</name>
    <name type="synonym">Vespertilio molossus</name>
    <dbReference type="NCBI Taxonomy" id="27622"/>
    <lineage>
        <taxon>Eukaryota</taxon>
        <taxon>Metazoa</taxon>
        <taxon>Chordata</taxon>
        <taxon>Craniata</taxon>
        <taxon>Vertebrata</taxon>
        <taxon>Euteleostomi</taxon>
        <taxon>Mammalia</taxon>
        <taxon>Eutheria</taxon>
        <taxon>Laurasiatheria</taxon>
        <taxon>Chiroptera</taxon>
        <taxon>Yangochiroptera</taxon>
        <taxon>Molossidae</taxon>
        <taxon>Molossus</taxon>
    </lineage>
</organism>
<dbReference type="PANTHER" id="PTHR38499:SF1">
    <property type="entry name" value="ADIPOGENIN"/>
    <property type="match status" value="1"/>
</dbReference>
<accession>A0A7J8HF67</accession>
<dbReference type="GO" id="GO:0005811">
    <property type="term" value="C:lipid droplet"/>
    <property type="evidence" value="ECO:0007669"/>
    <property type="project" value="TreeGrafter"/>
</dbReference>
<dbReference type="Pfam" id="PF15202">
    <property type="entry name" value="Adipogenin"/>
    <property type="match status" value="1"/>
</dbReference>
<evidence type="ECO:0000256" key="1">
    <source>
        <dbReference type="SAM" id="Phobius"/>
    </source>
</evidence>
<dbReference type="AlphaFoldDB" id="A0A7J8HF67"/>
<keyword evidence="1" id="KW-1133">Transmembrane helix</keyword>
<protein>
    <submittedName>
        <fullName evidence="2">Adipogenin</fullName>
    </submittedName>
</protein>
<dbReference type="FunCoup" id="A0A7J8HF67">
    <property type="interactions" value="52"/>
</dbReference>